<gene>
    <name evidence="2" type="ORF">FHP91_05170</name>
</gene>
<keyword evidence="3" id="KW-1185">Reference proteome</keyword>
<reference evidence="2 3" key="1">
    <citation type="submission" date="2019-07" db="EMBL/GenBank/DDBJ databases">
        <title>The pathways for chlorine oxyanion respiration interact through the shared metabolite chlorate.</title>
        <authorList>
            <person name="Barnum T.P."/>
            <person name="Cheng Y."/>
            <person name="Hill K.A."/>
            <person name="Lucas L.N."/>
            <person name="Carlson H.K."/>
            <person name="Coates J.D."/>
        </authorList>
    </citation>
    <scope>NUCLEOTIDE SEQUENCE [LARGE SCALE GENOMIC DNA]</scope>
    <source>
        <strain evidence="2 3">SFB-3</strain>
    </source>
</reference>
<sequence>MQNIISVVVIILLAGCASFSPSLPENYSGDTATIDDSFQRLSRSTAKFYYIRQLNDKNIQNALTATYEATEGRGAQLIAMGASRLVPAEPLSLYVVGRVYHSAPIGYLINSKSNYIVEGRVSFTPTAGERYLVSGELGEYYSAVWIEDINGNVVSTMVEAKAPGYFKIGDSERSEKRVLTREELFFGLSGGESVGLVEEKLGAPNSVEKYRASVFSNSPSTVTYKYAGLGSVLFLSRNSEPEFVERVAPALNYLQQGSPIEAQFDSEVEAQLNSEGSILRHVARNFYRRDEIDVETLDLVAKKIWSAKSTEDRNTIDAIAWFCRVLEKSSNSRYRDLLEMVSVQAESSKVRKYARSAFELLPDVDVVQFVPDAD</sequence>
<evidence type="ECO:0008006" key="4">
    <source>
        <dbReference type="Google" id="ProtNLM"/>
    </source>
</evidence>
<protein>
    <recommendedName>
        <fullName evidence="4">HEAT repeat domain-containing protein</fullName>
    </recommendedName>
</protein>
<dbReference type="RefSeq" id="WP_144308552.1">
    <property type="nucleotide sequence ID" value="NZ_VMNK01000003.1"/>
</dbReference>
<evidence type="ECO:0000256" key="1">
    <source>
        <dbReference type="SAM" id="SignalP"/>
    </source>
</evidence>
<dbReference type="EMBL" id="VMNK01000003">
    <property type="protein sequence ID" value="TVO59043.1"/>
    <property type="molecule type" value="Genomic_DNA"/>
</dbReference>
<feature type="signal peptide" evidence="1">
    <location>
        <begin position="1"/>
        <end position="24"/>
    </location>
</feature>
<proteinExistence type="predicted"/>
<dbReference type="OrthoDB" id="8723891at2"/>
<evidence type="ECO:0000313" key="3">
    <source>
        <dbReference type="Proteomes" id="UP000319502"/>
    </source>
</evidence>
<evidence type="ECO:0000313" key="2">
    <source>
        <dbReference type="EMBL" id="TVO59043.1"/>
    </source>
</evidence>
<feature type="chain" id="PRO_5022220608" description="HEAT repeat domain-containing protein" evidence="1">
    <location>
        <begin position="25"/>
        <end position="374"/>
    </location>
</feature>
<accession>A0A557R1K4</accession>
<comment type="caution">
    <text evidence="2">The sequence shown here is derived from an EMBL/GenBank/DDBJ whole genome shotgun (WGS) entry which is preliminary data.</text>
</comment>
<dbReference type="Proteomes" id="UP000319502">
    <property type="component" value="Unassembled WGS sequence"/>
</dbReference>
<keyword evidence="1" id="KW-0732">Signal</keyword>
<dbReference type="AlphaFoldDB" id="A0A557R1K4"/>
<organism evidence="2 3">
    <name type="scientific">Denitromonas halophila</name>
    <dbReference type="NCBI Taxonomy" id="1629404"/>
    <lineage>
        <taxon>Bacteria</taxon>
        <taxon>Pseudomonadati</taxon>
        <taxon>Pseudomonadota</taxon>
        <taxon>Betaproteobacteria</taxon>
        <taxon>Rhodocyclales</taxon>
        <taxon>Zoogloeaceae</taxon>
        <taxon>Denitromonas</taxon>
    </lineage>
</organism>
<name>A0A557R1K4_9RHOO</name>